<dbReference type="RefSeq" id="WP_052569905.1">
    <property type="nucleotide sequence ID" value="NZ_CP009498.1"/>
</dbReference>
<proteinExistence type="inferred from homology"/>
<dbReference type="InterPro" id="IPR001100">
    <property type="entry name" value="Pyr_nuc-diS_OxRdtase"/>
</dbReference>
<dbReference type="Gene3D" id="3.50.50.60">
    <property type="entry name" value="FAD/NAD(P)-binding domain"/>
    <property type="match status" value="2"/>
</dbReference>
<feature type="binding site" evidence="11">
    <location>
        <position position="254"/>
    </location>
    <ligand>
        <name>NAD(+)</name>
        <dbReference type="ChEBI" id="CHEBI:57540"/>
    </ligand>
</feature>
<evidence type="ECO:0000256" key="12">
    <source>
        <dbReference type="PIRSR" id="PIRSR000350-4"/>
    </source>
</evidence>
<organism evidence="16 17">
    <name type="scientific">Endomicrobium proavitum</name>
    <dbReference type="NCBI Taxonomy" id="1408281"/>
    <lineage>
        <taxon>Bacteria</taxon>
        <taxon>Pseudomonadati</taxon>
        <taxon>Elusimicrobiota</taxon>
        <taxon>Endomicrobiia</taxon>
        <taxon>Endomicrobiales</taxon>
        <taxon>Endomicrobiaceae</taxon>
        <taxon>Endomicrobium</taxon>
    </lineage>
</organism>
<dbReference type="PROSITE" id="PS00076">
    <property type="entry name" value="PYRIDINE_REDOX_1"/>
    <property type="match status" value="1"/>
</dbReference>
<dbReference type="InterPro" id="IPR036188">
    <property type="entry name" value="FAD/NAD-bd_sf"/>
</dbReference>
<evidence type="ECO:0000256" key="9">
    <source>
        <dbReference type="ARBA" id="ARBA00031281"/>
    </source>
</evidence>
<keyword evidence="8 13" id="KW-0676">Redox-active center</keyword>
<reference evidence="16 17" key="1">
    <citation type="submission" date="2014-09" db="EMBL/GenBank/DDBJ databases">
        <title>Complete genome sequence of Endomicrobium proavitum.</title>
        <authorList>
            <person name="Zheng H."/>
        </authorList>
    </citation>
    <scope>NUCLEOTIDE SEQUENCE [LARGE SCALE GENOMIC DNA]</scope>
    <source>
        <strain evidence="16 17">Rsa215</strain>
    </source>
</reference>
<dbReference type="Gene3D" id="3.30.390.30">
    <property type="match status" value="1"/>
</dbReference>
<protein>
    <recommendedName>
        <fullName evidence="2">Dihydrolipoyl dehydrogenase</fullName>
    </recommendedName>
    <alternativeName>
        <fullName evidence="9">Dihydrolipoamide dehydrogenase</fullName>
    </alternativeName>
</protein>
<keyword evidence="17" id="KW-1185">Reference proteome</keyword>
<evidence type="ECO:0000256" key="3">
    <source>
        <dbReference type="ARBA" id="ARBA00022630"/>
    </source>
</evidence>
<dbReference type="InterPro" id="IPR016156">
    <property type="entry name" value="FAD/NAD-linked_Rdtase_dimer_sf"/>
</dbReference>
<dbReference type="PRINTS" id="PR00411">
    <property type="entry name" value="PNDRDTASEI"/>
</dbReference>
<dbReference type="PANTHER" id="PTHR22912:SF217">
    <property type="entry name" value="DIHYDROLIPOYL DEHYDROGENASE"/>
    <property type="match status" value="1"/>
</dbReference>
<dbReference type="InterPro" id="IPR050151">
    <property type="entry name" value="Class-I_Pyr_Nuc-Dis_Oxidored"/>
</dbReference>
<comment type="similarity">
    <text evidence="1 13">Belongs to the class-I pyridine nucleotide-disulfide oxidoreductase family.</text>
</comment>
<dbReference type="GO" id="GO:0004148">
    <property type="term" value="F:dihydrolipoyl dehydrogenase (NADH) activity"/>
    <property type="evidence" value="ECO:0007669"/>
    <property type="project" value="TreeGrafter"/>
</dbReference>
<evidence type="ECO:0000256" key="5">
    <source>
        <dbReference type="ARBA" id="ARBA00023002"/>
    </source>
</evidence>
<feature type="binding site" evidence="11">
    <location>
        <position position="294"/>
    </location>
    <ligand>
        <name>FAD</name>
        <dbReference type="ChEBI" id="CHEBI:57692"/>
    </ligand>
</feature>
<feature type="domain" description="FAD/NAD(P)-binding" evidence="15">
    <location>
        <begin position="6"/>
        <end position="309"/>
    </location>
</feature>
<feature type="binding site" evidence="11">
    <location>
        <position position="204"/>
    </location>
    <ligand>
        <name>NAD(+)</name>
        <dbReference type="ChEBI" id="CHEBI:57540"/>
    </ligand>
</feature>
<feature type="domain" description="Pyridine nucleotide-disulphide oxidoreductase dimerisation" evidence="14">
    <location>
        <begin position="329"/>
        <end position="430"/>
    </location>
</feature>
<evidence type="ECO:0000256" key="10">
    <source>
        <dbReference type="PIRSR" id="PIRSR000350-2"/>
    </source>
</evidence>
<dbReference type="STRING" id="1408281.Epro_0281"/>
<dbReference type="EMBL" id="CP009498">
    <property type="protein sequence ID" value="AKL97660.1"/>
    <property type="molecule type" value="Genomic_DNA"/>
</dbReference>
<dbReference type="Proteomes" id="UP000035337">
    <property type="component" value="Chromosome"/>
</dbReference>
<evidence type="ECO:0000313" key="16">
    <source>
        <dbReference type="EMBL" id="AKL97660.1"/>
    </source>
</evidence>
<feature type="binding site" evidence="11">
    <location>
        <begin position="181"/>
        <end position="188"/>
    </location>
    <ligand>
        <name>NAD(+)</name>
        <dbReference type="ChEBI" id="CHEBI:57540"/>
    </ligand>
</feature>
<gene>
    <name evidence="16" type="ORF">Epro_0281</name>
</gene>
<evidence type="ECO:0000256" key="4">
    <source>
        <dbReference type="ARBA" id="ARBA00022827"/>
    </source>
</evidence>
<dbReference type="SUPFAM" id="SSF55424">
    <property type="entry name" value="FAD/NAD-linked reductases, dimerisation (C-terminal) domain"/>
    <property type="match status" value="1"/>
</dbReference>
<dbReference type="PRINTS" id="PR00368">
    <property type="entry name" value="FADPNR"/>
</dbReference>
<name>A0A0G3WIE9_9BACT</name>
<dbReference type="InterPro" id="IPR004099">
    <property type="entry name" value="Pyr_nucl-diS_OxRdtase_dimer"/>
</dbReference>
<evidence type="ECO:0000256" key="8">
    <source>
        <dbReference type="ARBA" id="ARBA00023284"/>
    </source>
</evidence>
<dbReference type="GO" id="GO:0006103">
    <property type="term" value="P:2-oxoglutarate metabolic process"/>
    <property type="evidence" value="ECO:0007669"/>
    <property type="project" value="TreeGrafter"/>
</dbReference>
<dbReference type="AlphaFoldDB" id="A0A0G3WIE9"/>
<dbReference type="PIRSF" id="PIRSF000350">
    <property type="entry name" value="Mercury_reductase_MerA"/>
    <property type="match status" value="1"/>
</dbReference>
<dbReference type="InterPro" id="IPR012999">
    <property type="entry name" value="Pyr_OxRdtase_I_AS"/>
</dbReference>
<evidence type="ECO:0000259" key="15">
    <source>
        <dbReference type="Pfam" id="PF07992"/>
    </source>
</evidence>
<keyword evidence="11" id="KW-0547">Nucleotide-binding</keyword>
<evidence type="ECO:0000256" key="1">
    <source>
        <dbReference type="ARBA" id="ARBA00007532"/>
    </source>
</evidence>
<keyword evidence="5 13" id="KW-0560">Oxidoreductase</keyword>
<feature type="disulfide bond" description="Redox-active" evidence="12">
    <location>
        <begin position="43"/>
        <end position="48"/>
    </location>
</feature>
<keyword evidence="4 11" id="KW-0274">FAD</keyword>
<feature type="active site" description="Proton acceptor" evidence="10">
    <location>
        <position position="421"/>
    </location>
</feature>
<comment type="cofactor">
    <cofactor evidence="11">
        <name>FAD</name>
        <dbReference type="ChEBI" id="CHEBI:57692"/>
    </cofactor>
    <text evidence="11">Binds 1 FAD per subunit.</text>
</comment>
<feature type="binding site" evidence="11">
    <location>
        <position position="52"/>
    </location>
    <ligand>
        <name>FAD</name>
        <dbReference type="ChEBI" id="CHEBI:57692"/>
    </ligand>
</feature>
<evidence type="ECO:0000256" key="7">
    <source>
        <dbReference type="ARBA" id="ARBA00023157"/>
    </source>
</evidence>
<dbReference type="Pfam" id="PF02852">
    <property type="entry name" value="Pyr_redox_dim"/>
    <property type="match status" value="1"/>
</dbReference>
<evidence type="ECO:0000313" key="17">
    <source>
        <dbReference type="Proteomes" id="UP000035337"/>
    </source>
</evidence>
<dbReference type="KEGG" id="epo:Epro_0281"/>
<dbReference type="Pfam" id="PF07992">
    <property type="entry name" value="Pyr_redox_2"/>
    <property type="match status" value="1"/>
</dbReference>
<accession>A0A0G3WIE9</accession>
<dbReference type="OrthoDB" id="9807946at2"/>
<dbReference type="PANTHER" id="PTHR22912">
    <property type="entry name" value="DISULFIDE OXIDOREDUCTASE"/>
    <property type="match status" value="1"/>
</dbReference>
<keyword evidence="3 13" id="KW-0285">Flavoprotein</keyword>
<dbReference type="SUPFAM" id="SSF51905">
    <property type="entry name" value="FAD/NAD(P)-binding domain"/>
    <property type="match status" value="1"/>
</dbReference>
<evidence type="ECO:0000256" key="2">
    <source>
        <dbReference type="ARBA" id="ARBA00016961"/>
    </source>
</evidence>
<evidence type="ECO:0000259" key="14">
    <source>
        <dbReference type="Pfam" id="PF02852"/>
    </source>
</evidence>
<dbReference type="GO" id="GO:0050660">
    <property type="term" value="F:flavin adenine dinucleotide binding"/>
    <property type="evidence" value="ECO:0007669"/>
    <property type="project" value="TreeGrafter"/>
</dbReference>
<keyword evidence="7" id="KW-1015">Disulfide bond</keyword>
<sequence>MSFTKYDVAVIGSGPGGFSAAVRAAQLGAKVALIEKSLIGGTCLNCGCMPTKFLWQSLNAKQKIRKADAYGFKANLEVFNFSDIIAKKDKTIANLRKGMELILSSYGIDIIKGSATFKSKDALEVLDENNKTDEVRAEKIIIASGSKPAVIKGFAFDGKKIISSTDVLNLKELPKTILIVGGGAIGVEMAAIFAGFGSQVTIAEYAACLMPSEDSEISAEINKNLQRAGVEVLTACTDALNNIDKYEKVLIVTGRAPNDSLEIENAGIKTDKKGFIKTDSYCKTNVDNIYAVGDIAGKNLLAYTAQSEGEVAAENAVKGSLLENSCVAIPQVVFSAPPAACVKIKDFESYKNIVYGKIPFTASGRAFIENERTGFVKCAVDADSKKTLAFWIVGAHADELINTAAQIIKSGKIPSREDFFHPSLSESLYNAYEDAFGKSTETAKISGNR</sequence>
<evidence type="ECO:0000256" key="13">
    <source>
        <dbReference type="RuleBase" id="RU003691"/>
    </source>
</evidence>
<evidence type="ECO:0000256" key="6">
    <source>
        <dbReference type="ARBA" id="ARBA00023027"/>
    </source>
</evidence>
<keyword evidence="6 11" id="KW-0520">NAD</keyword>
<evidence type="ECO:0000256" key="11">
    <source>
        <dbReference type="PIRSR" id="PIRSR000350-3"/>
    </source>
</evidence>
<dbReference type="InterPro" id="IPR023753">
    <property type="entry name" value="FAD/NAD-binding_dom"/>
</dbReference>